<dbReference type="EMBL" id="CP010429">
    <property type="protein sequence ID" value="AKD53539.1"/>
    <property type="molecule type" value="Genomic_DNA"/>
</dbReference>
<keyword evidence="2" id="KW-1185">Reference proteome</keyword>
<proteinExistence type="predicted"/>
<dbReference type="STRING" id="1379870.SD10_00110"/>
<dbReference type="KEGG" id="srd:SD10_00110"/>
<protein>
    <submittedName>
        <fullName evidence="1">Uncharacterized protein</fullName>
    </submittedName>
</protein>
<name>A0A0E3ZR26_9BACT</name>
<dbReference type="HOGENOM" id="CLU_2773835_0_0_10"/>
<evidence type="ECO:0000313" key="2">
    <source>
        <dbReference type="Proteomes" id="UP000033054"/>
    </source>
</evidence>
<evidence type="ECO:0000313" key="1">
    <source>
        <dbReference type="EMBL" id="AKD53539.1"/>
    </source>
</evidence>
<dbReference type="AlphaFoldDB" id="A0A0E3ZR26"/>
<accession>A0A0E3ZR26</accession>
<dbReference type="PATRIC" id="fig|1379870.5.peg.24"/>
<sequence length="69" mass="7731">MVNKFMPVSIMDSGTLLMLMGVVLSLNLGCRLLDLLNINALPRLIRARLQEVTLVIKVETRKILTKPVL</sequence>
<organism evidence="1 2">
    <name type="scientific">Spirosoma radiotolerans</name>
    <dbReference type="NCBI Taxonomy" id="1379870"/>
    <lineage>
        <taxon>Bacteria</taxon>
        <taxon>Pseudomonadati</taxon>
        <taxon>Bacteroidota</taxon>
        <taxon>Cytophagia</taxon>
        <taxon>Cytophagales</taxon>
        <taxon>Cytophagaceae</taxon>
        <taxon>Spirosoma</taxon>
    </lineage>
</organism>
<dbReference type="Proteomes" id="UP000033054">
    <property type="component" value="Chromosome"/>
</dbReference>
<gene>
    <name evidence="1" type="ORF">SD10_00110</name>
</gene>
<reference evidence="1 2" key="1">
    <citation type="journal article" date="2014" name="Curr. Microbiol.">
        <title>Spirosoma radiotolerans sp. nov., a gamma-radiation-resistant bacterium isolated from gamma ray-irradiated soil.</title>
        <authorList>
            <person name="Lee J.J."/>
            <person name="Srinivasan S."/>
            <person name="Lim S."/>
            <person name="Joe M."/>
            <person name="Im S."/>
            <person name="Bae S.I."/>
            <person name="Park K.R."/>
            <person name="Han J.H."/>
            <person name="Park S.H."/>
            <person name="Joo B.M."/>
            <person name="Park S.J."/>
            <person name="Kim M.K."/>
        </authorList>
    </citation>
    <scope>NUCLEOTIDE SEQUENCE [LARGE SCALE GENOMIC DNA]</scope>
    <source>
        <strain evidence="1 2">DG5A</strain>
    </source>
</reference>